<dbReference type="PANTHER" id="PTHR30032">
    <property type="entry name" value="N-ACETYLMURAMOYL-L-ALANINE AMIDASE-RELATED"/>
    <property type="match status" value="1"/>
</dbReference>
<protein>
    <submittedName>
        <fullName evidence="2">Cell wall-binding repeat-containing protein</fullName>
    </submittedName>
</protein>
<keyword evidence="1" id="KW-0732">Signal</keyword>
<dbReference type="RefSeq" id="WP_367640385.1">
    <property type="nucleotide sequence ID" value="NZ_JBFNQN010000016.1"/>
</dbReference>
<evidence type="ECO:0000256" key="1">
    <source>
        <dbReference type="SAM" id="SignalP"/>
    </source>
</evidence>
<gene>
    <name evidence="2" type="ORF">AB1207_20615</name>
</gene>
<organism evidence="2 3">
    <name type="scientific">Kineococcus endophyticus</name>
    <dbReference type="NCBI Taxonomy" id="1181883"/>
    <lineage>
        <taxon>Bacteria</taxon>
        <taxon>Bacillati</taxon>
        <taxon>Actinomycetota</taxon>
        <taxon>Actinomycetes</taxon>
        <taxon>Kineosporiales</taxon>
        <taxon>Kineosporiaceae</taxon>
        <taxon>Kineococcus</taxon>
    </lineage>
</organism>
<dbReference type="InterPro" id="IPR007253">
    <property type="entry name" value="Cell_wall-bd_2"/>
</dbReference>
<feature type="chain" id="PRO_5046161406" evidence="1">
    <location>
        <begin position="33"/>
        <end position="359"/>
    </location>
</feature>
<reference evidence="2 3" key="1">
    <citation type="submission" date="2024-07" db="EMBL/GenBank/DDBJ databases">
        <authorList>
            <person name="Thanompreechachai J."/>
            <person name="Duangmal K."/>
        </authorList>
    </citation>
    <scope>NUCLEOTIDE SEQUENCE [LARGE SCALE GENOMIC DNA]</scope>
    <source>
        <strain evidence="2 3">KCTC 19886</strain>
    </source>
</reference>
<evidence type="ECO:0000313" key="2">
    <source>
        <dbReference type="EMBL" id="MEW9267162.1"/>
    </source>
</evidence>
<proteinExistence type="predicted"/>
<accession>A0ABV3PD94</accession>
<dbReference type="PANTHER" id="PTHR30032:SF8">
    <property type="entry name" value="GERMINATION-SPECIFIC N-ACETYLMURAMOYL-L-ALANINE AMIDASE"/>
    <property type="match status" value="1"/>
</dbReference>
<keyword evidence="3" id="KW-1185">Reference proteome</keyword>
<dbReference type="Proteomes" id="UP001555826">
    <property type="component" value="Unassembled WGS sequence"/>
</dbReference>
<dbReference type="InterPro" id="IPR006311">
    <property type="entry name" value="TAT_signal"/>
</dbReference>
<dbReference type="PROSITE" id="PS51318">
    <property type="entry name" value="TAT"/>
    <property type="match status" value="1"/>
</dbReference>
<dbReference type="Pfam" id="PF04122">
    <property type="entry name" value="CW_binding_2"/>
    <property type="match status" value="2"/>
</dbReference>
<feature type="signal peptide" evidence="1">
    <location>
        <begin position="1"/>
        <end position="32"/>
    </location>
</feature>
<dbReference type="Gene3D" id="3.40.50.12090">
    <property type="match status" value="1"/>
</dbReference>
<dbReference type="EMBL" id="JBFNQN010000016">
    <property type="protein sequence ID" value="MEW9267162.1"/>
    <property type="molecule type" value="Genomic_DNA"/>
</dbReference>
<comment type="caution">
    <text evidence="2">The sequence shown here is derived from an EMBL/GenBank/DDBJ whole genome shotgun (WGS) entry which is preliminary data.</text>
</comment>
<evidence type="ECO:0000313" key="3">
    <source>
        <dbReference type="Proteomes" id="UP001555826"/>
    </source>
</evidence>
<sequence>MIRSTLRRAALAPLAAATLAAATVGLAGTASAAPAAGFETLTPVCSAQLPITHPGCVAGTSYRGAPLPDGTPNQIVQLSGDDRFATAAAIAEHGFPEADVAVLVSGEDRHLVDALSAAPLARSLAAPVLLGTRDSVPAATASYLQKHQVKAVLLVGGADALGEATTGRLQALGVTSVARVAGVDRYATSRALVALMPKSTHGWAASGEDAHLVDALAASGPAARLAEPLLLVADADPLPAAASLTALGVTSTTVAGGPEGVAPEALAPLPAPQRAAGTDRYGTAAGLAAESVDRGVDADDLLFAPGVTGHLVDALAAGPLGRATLLVGDVDSSYDVVEAWFDTYGAGRVTAVGAVEIDG</sequence>
<dbReference type="InterPro" id="IPR051922">
    <property type="entry name" value="Bact_Sporulation_Assoc"/>
</dbReference>
<name>A0ABV3PD94_9ACTN</name>